<feature type="transmembrane region" description="Helical" evidence="2">
    <location>
        <begin position="96"/>
        <end position="116"/>
    </location>
</feature>
<evidence type="ECO:0000256" key="2">
    <source>
        <dbReference type="SAM" id="Phobius"/>
    </source>
</evidence>
<protein>
    <submittedName>
        <fullName evidence="3">Uncharacterized protein</fullName>
    </submittedName>
</protein>
<reference evidence="3" key="1">
    <citation type="submission" date="2023-02" db="EMBL/GenBank/DDBJ databases">
        <title>Georgenia sp.10Sc9-8, isolated from a soil sample collected from the Taklamakan desert.</title>
        <authorList>
            <person name="Liu S."/>
        </authorList>
    </citation>
    <scope>NUCLEOTIDE SEQUENCE</scope>
    <source>
        <strain evidence="3">10Sc9-8</strain>
    </source>
</reference>
<keyword evidence="4" id="KW-1185">Reference proteome</keyword>
<keyword evidence="2" id="KW-0812">Transmembrane</keyword>
<evidence type="ECO:0000313" key="3">
    <source>
        <dbReference type="EMBL" id="MDD9206327.1"/>
    </source>
</evidence>
<dbReference type="EMBL" id="JARACI010000849">
    <property type="protein sequence ID" value="MDD9206327.1"/>
    <property type="molecule type" value="Genomic_DNA"/>
</dbReference>
<name>A0ABT5TW90_9MICO</name>
<proteinExistence type="predicted"/>
<organism evidence="3 4">
    <name type="scientific">Georgenia halotolerans</name>
    <dbReference type="NCBI Taxonomy" id="3028317"/>
    <lineage>
        <taxon>Bacteria</taxon>
        <taxon>Bacillati</taxon>
        <taxon>Actinomycetota</taxon>
        <taxon>Actinomycetes</taxon>
        <taxon>Micrococcales</taxon>
        <taxon>Bogoriellaceae</taxon>
        <taxon>Georgenia</taxon>
    </lineage>
</organism>
<feature type="non-terminal residue" evidence="3">
    <location>
        <position position="1"/>
    </location>
</feature>
<feature type="region of interest" description="Disordered" evidence="1">
    <location>
        <begin position="141"/>
        <end position="174"/>
    </location>
</feature>
<accession>A0ABT5TW90</accession>
<gene>
    <name evidence="3" type="ORF">PU560_07580</name>
</gene>
<comment type="caution">
    <text evidence="3">The sequence shown here is derived from an EMBL/GenBank/DDBJ whole genome shotgun (WGS) entry which is preliminary data.</text>
</comment>
<keyword evidence="2" id="KW-0472">Membrane</keyword>
<evidence type="ECO:0000313" key="4">
    <source>
        <dbReference type="Proteomes" id="UP001165561"/>
    </source>
</evidence>
<dbReference type="Proteomes" id="UP001165561">
    <property type="component" value="Unassembled WGS sequence"/>
</dbReference>
<keyword evidence="2" id="KW-1133">Transmembrane helix</keyword>
<evidence type="ECO:0000256" key="1">
    <source>
        <dbReference type="SAM" id="MobiDB-lite"/>
    </source>
</evidence>
<feature type="transmembrane region" description="Helical" evidence="2">
    <location>
        <begin position="122"/>
        <end position="143"/>
    </location>
</feature>
<sequence length="174" mass="17726">VVGMCGTRRSVQRIDVTGELPYRRGIVATEGAVAVSGLAGSAMLLSGTGTPPVAALAPLGLTSWVLPGLWLFATVPAPAAVAAWTTWRRSPRARTAVLVAAATMLVEVTVQVPFVGPDPLQLVFGGIAAALALSVVPRAGTAAHPARRHTPRRMTSTHGGAGHDAQRSDGTAAP</sequence>
<feature type="transmembrane region" description="Helical" evidence="2">
    <location>
        <begin position="64"/>
        <end position="84"/>
    </location>
</feature>